<dbReference type="AlphaFoldDB" id="A0AAX6GPH9"/>
<name>A0AAX6GPH9_IRIPA</name>
<accession>A0AAX6GPH9</accession>
<reference evidence="2" key="1">
    <citation type="journal article" date="2023" name="GigaByte">
        <title>Genome assembly of the bearded iris, Iris pallida Lam.</title>
        <authorList>
            <person name="Bruccoleri R.E."/>
            <person name="Oakeley E.J."/>
            <person name="Faust A.M.E."/>
            <person name="Altorfer M."/>
            <person name="Dessus-Babus S."/>
            <person name="Burckhardt D."/>
            <person name="Oertli M."/>
            <person name="Naumann U."/>
            <person name="Petersen F."/>
            <person name="Wong J."/>
        </authorList>
    </citation>
    <scope>NUCLEOTIDE SEQUENCE</scope>
    <source>
        <strain evidence="2">GSM-AAB239-AS_SAM_17_03QT</strain>
    </source>
</reference>
<reference evidence="2" key="2">
    <citation type="submission" date="2023-04" db="EMBL/GenBank/DDBJ databases">
        <authorList>
            <person name="Bruccoleri R.E."/>
            <person name="Oakeley E.J."/>
            <person name="Faust A.-M."/>
            <person name="Dessus-Babus S."/>
            <person name="Altorfer M."/>
            <person name="Burckhardt D."/>
            <person name="Oertli M."/>
            <person name="Naumann U."/>
            <person name="Petersen F."/>
            <person name="Wong J."/>
        </authorList>
    </citation>
    <scope>NUCLEOTIDE SEQUENCE</scope>
    <source>
        <strain evidence="2">GSM-AAB239-AS_SAM_17_03QT</strain>
        <tissue evidence="2">Leaf</tissue>
    </source>
</reference>
<dbReference type="Proteomes" id="UP001140949">
    <property type="component" value="Unassembled WGS sequence"/>
</dbReference>
<feature type="region of interest" description="Disordered" evidence="1">
    <location>
        <begin position="17"/>
        <end position="52"/>
    </location>
</feature>
<dbReference type="EMBL" id="JANAVB010017398">
    <property type="protein sequence ID" value="KAJ6830630.1"/>
    <property type="molecule type" value="Genomic_DNA"/>
</dbReference>
<evidence type="ECO:0000256" key="1">
    <source>
        <dbReference type="SAM" id="MobiDB-lite"/>
    </source>
</evidence>
<proteinExistence type="predicted"/>
<sequence>MVPSPSPLSSFMCIHQRLRCPPPSPTKSRRLPPPHLQPLRSGEDNDGPPNDK</sequence>
<organism evidence="2 3">
    <name type="scientific">Iris pallida</name>
    <name type="common">Sweet iris</name>
    <dbReference type="NCBI Taxonomy" id="29817"/>
    <lineage>
        <taxon>Eukaryota</taxon>
        <taxon>Viridiplantae</taxon>
        <taxon>Streptophyta</taxon>
        <taxon>Embryophyta</taxon>
        <taxon>Tracheophyta</taxon>
        <taxon>Spermatophyta</taxon>
        <taxon>Magnoliopsida</taxon>
        <taxon>Liliopsida</taxon>
        <taxon>Asparagales</taxon>
        <taxon>Iridaceae</taxon>
        <taxon>Iridoideae</taxon>
        <taxon>Irideae</taxon>
        <taxon>Iris</taxon>
    </lineage>
</organism>
<keyword evidence="3" id="KW-1185">Reference proteome</keyword>
<evidence type="ECO:0000313" key="3">
    <source>
        <dbReference type="Proteomes" id="UP001140949"/>
    </source>
</evidence>
<evidence type="ECO:0000313" key="2">
    <source>
        <dbReference type="EMBL" id="KAJ6830630.1"/>
    </source>
</evidence>
<protein>
    <submittedName>
        <fullName evidence="2">Pleiotropic drug resistance protein 2-like isoform X3</fullName>
    </submittedName>
</protein>
<gene>
    <name evidence="2" type="ORF">M6B38_353200</name>
</gene>
<comment type="caution">
    <text evidence="2">The sequence shown here is derived from an EMBL/GenBank/DDBJ whole genome shotgun (WGS) entry which is preliminary data.</text>
</comment>